<feature type="signal peptide" evidence="4">
    <location>
        <begin position="1"/>
        <end position="24"/>
    </location>
</feature>
<dbReference type="SMART" id="SM00248">
    <property type="entry name" value="ANK"/>
    <property type="match status" value="6"/>
</dbReference>
<dbReference type="PANTHER" id="PTHR24198:SF165">
    <property type="entry name" value="ANKYRIN REPEAT-CONTAINING PROTEIN-RELATED"/>
    <property type="match status" value="1"/>
</dbReference>
<feature type="repeat" description="ANK" evidence="3">
    <location>
        <begin position="242"/>
        <end position="275"/>
    </location>
</feature>
<keyword evidence="2 3" id="KW-0040">ANK repeat</keyword>
<dbReference type="AlphaFoldDB" id="A0A0G4J178"/>
<reference evidence="5 6" key="1">
    <citation type="submission" date="2015-02" db="EMBL/GenBank/DDBJ databases">
        <authorList>
            <person name="Chooi Y.-H."/>
        </authorList>
    </citation>
    <scope>NUCLEOTIDE SEQUENCE [LARGE SCALE GENOMIC DNA]</scope>
    <source>
        <strain evidence="5">E3</strain>
    </source>
</reference>
<evidence type="ECO:0000256" key="4">
    <source>
        <dbReference type="SAM" id="SignalP"/>
    </source>
</evidence>
<dbReference type="EMBL" id="CDSF01000112">
    <property type="protein sequence ID" value="CEP01315.1"/>
    <property type="molecule type" value="Genomic_DNA"/>
</dbReference>
<dbReference type="Pfam" id="PF13637">
    <property type="entry name" value="Ank_4"/>
    <property type="match status" value="1"/>
</dbReference>
<keyword evidence="1" id="KW-0677">Repeat</keyword>
<keyword evidence="6" id="KW-1185">Reference proteome</keyword>
<sequence length="417" mass="45966">MSTDHRLSLWAVCVCLTLVAVAKGEPLVHSVVTLRSSDNVCHPVMTAAIVEHSAILRALVNELVGDDDVAVIDLYDISSREIQLIVDFVSNVALHEISEAKQWVKDTLSTGDCLDECLLLEAAHSLDVSLLVQIIASRQHDLGQLSAMRPLLSMDVFRLVLGPSHGLCRLGELVRNRRQEAIVDHLRGLVVSGSVSAVFVNNVQWDPTYGNVLHWAVRHNEEHVVELLVNIPGVDVDARRKRSRTPLHWAAAAGNADVVWLLLNAPGIDVNARDEHDCTPLSLAAMAGHHAAVVVLLKAPKIDVNACNKDQLSPLYWAAYFGHNQTVMSLVNAPGIDVNTRGYAKQTPLHVAVSQGHRVIVELLLRAPGIDIHAQEAYGHTALDLARLRESSNLVQLLESRWGWEFVRTIKKRWTRS</sequence>
<dbReference type="PANTHER" id="PTHR24198">
    <property type="entry name" value="ANKYRIN REPEAT AND PROTEIN KINASE DOMAIN-CONTAINING PROTEIN"/>
    <property type="match status" value="1"/>
</dbReference>
<dbReference type="Pfam" id="PF12796">
    <property type="entry name" value="Ank_2"/>
    <property type="match status" value="1"/>
</dbReference>
<dbReference type="Gene3D" id="3.30.710.10">
    <property type="entry name" value="Potassium Channel Kv1.1, Chain A"/>
    <property type="match status" value="1"/>
</dbReference>
<protein>
    <submittedName>
        <fullName evidence="5">Uncharacterized protein</fullName>
    </submittedName>
</protein>
<evidence type="ECO:0000313" key="6">
    <source>
        <dbReference type="Proteomes" id="UP000039324"/>
    </source>
</evidence>
<dbReference type="Gene3D" id="1.25.40.20">
    <property type="entry name" value="Ankyrin repeat-containing domain"/>
    <property type="match status" value="3"/>
</dbReference>
<feature type="repeat" description="ANK" evidence="3">
    <location>
        <begin position="344"/>
        <end position="366"/>
    </location>
</feature>
<proteinExistence type="predicted"/>
<dbReference type="SUPFAM" id="SSF48403">
    <property type="entry name" value="Ankyrin repeat"/>
    <property type="match status" value="1"/>
</dbReference>
<gene>
    <name evidence="5" type="ORF">PBRA_001921</name>
</gene>
<name>A0A0G4J178_PLABS</name>
<dbReference type="STRING" id="37360.A0A0G4J178"/>
<feature type="chain" id="PRO_5005193692" evidence="4">
    <location>
        <begin position="25"/>
        <end position="417"/>
    </location>
</feature>
<dbReference type="GO" id="GO:0005737">
    <property type="term" value="C:cytoplasm"/>
    <property type="evidence" value="ECO:0007669"/>
    <property type="project" value="TreeGrafter"/>
</dbReference>
<evidence type="ECO:0000313" key="5">
    <source>
        <dbReference type="EMBL" id="CEP01315.1"/>
    </source>
</evidence>
<dbReference type="Pfam" id="PF13857">
    <property type="entry name" value="Ank_5"/>
    <property type="match status" value="1"/>
</dbReference>
<dbReference type="InterPro" id="IPR002110">
    <property type="entry name" value="Ankyrin_rpt"/>
</dbReference>
<evidence type="ECO:0000256" key="2">
    <source>
        <dbReference type="ARBA" id="ARBA00023043"/>
    </source>
</evidence>
<dbReference type="InterPro" id="IPR036770">
    <property type="entry name" value="Ankyrin_rpt-contain_sf"/>
</dbReference>
<organism evidence="5 6">
    <name type="scientific">Plasmodiophora brassicae</name>
    <name type="common">Clubroot disease agent</name>
    <dbReference type="NCBI Taxonomy" id="37360"/>
    <lineage>
        <taxon>Eukaryota</taxon>
        <taxon>Sar</taxon>
        <taxon>Rhizaria</taxon>
        <taxon>Endomyxa</taxon>
        <taxon>Phytomyxea</taxon>
        <taxon>Plasmodiophorida</taxon>
        <taxon>Plasmodiophoridae</taxon>
        <taxon>Plasmodiophora</taxon>
    </lineage>
</organism>
<accession>A0A0G4J178</accession>
<evidence type="ECO:0000256" key="3">
    <source>
        <dbReference type="PROSITE-ProRule" id="PRU00023"/>
    </source>
</evidence>
<dbReference type="InterPro" id="IPR011333">
    <property type="entry name" value="SKP1/BTB/POZ_sf"/>
</dbReference>
<keyword evidence="4" id="KW-0732">Signal</keyword>
<dbReference type="PROSITE" id="PS50088">
    <property type="entry name" value="ANK_REPEAT"/>
    <property type="match status" value="2"/>
</dbReference>
<dbReference type="Proteomes" id="UP000039324">
    <property type="component" value="Unassembled WGS sequence"/>
</dbReference>
<dbReference type="PROSITE" id="PS50297">
    <property type="entry name" value="ANK_REP_REGION"/>
    <property type="match status" value="2"/>
</dbReference>
<evidence type="ECO:0000256" key="1">
    <source>
        <dbReference type="ARBA" id="ARBA00022737"/>
    </source>
</evidence>
<dbReference type="OrthoDB" id="194358at2759"/>